<evidence type="ECO:0000256" key="3">
    <source>
        <dbReference type="ARBA" id="ARBA00022723"/>
    </source>
</evidence>
<organism evidence="7 8">
    <name type="scientific">Aureimonas pseudogalii</name>
    <dbReference type="NCBI Taxonomy" id="1744844"/>
    <lineage>
        <taxon>Bacteria</taxon>
        <taxon>Pseudomonadati</taxon>
        <taxon>Pseudomonadota</taxon>
        <taxon>Alphaproteobacteria</taxon>
        <taxon>Hyphomicrobiales</taxon>
        <taxon>Aurantimonadaceae</taxon>
        <taxon>Aureimonas</taxon>
    </lineage>
</organism>
<comment type="function">
    <text evidence="5">Possible subunit of a heme lyase.</text>
</comment>
<dbReference type="PANTHER" id="PTHR47601:SF1">
    <property type="entry name" value="CYTOCHROME C-TYPE BIOGENESIS CCMH-LIKE MITOCHONDRIAL PROTEIN"/>
    <property type="match status" value="1"/>
</dbReference>
<protein>
    <recommendedName>
        <fullName evidence="5">Cytochrome c-type biogenesis protein</fullName>
    </recommendedName>
</protein>
<dbReference type="Gene3D" id="1.10.8.640">
    <property type="entry name" value="Cytochrome C biogenesis protein"/>
    <property type="match status" value="1"/>
</dbReference>
<name>A0A7W6EEV4_9HYPH</name>
<keyword evidence="5" id="KW-0472">Membrane</keyword>
<evidence type="ECO:0000256" key="4">
    <source>
        <dbReference type="ARBA" id="ARBA00023004"/>
    </source>
</evidence>
<keyword evidence="2 5" id="KW-0349">Heme</keyword>
<gene>
    <name evidence="7" type="ORF">GGR04_000375</name>
</gene>
<keyword evidence="5" id="KW-1133">Transmembrane helix</keyword>
<keyword evidence="4 5" id="KW-0408">Iron</keyword>
<evidence type="ECO:0000313" key="8">
    <source>
        <dbReference type="Proteomes" id="UP000542776"/>
    </source>
</evidence>
<dbReference type="RefSeq" id="WP_183197276.1">
    <property type="nucleotide sequence ID" value="NZ_JACIEK010000001.1"/>
</dbReference>
<feature type="signal peptide" evidence="5">
    <location>
        <begin position="1"/>
        <end position="24"/>
    </location>
</feature>
<evidence type="ECO:0000313" key="7">
    <source>
        <dbReference type="EMBL" id="MBB3996554.1"/>
    </source>
</evidence>
<feature type="chain" id="PRO_5031601321" description="Cytochrome c-type biogenesis protein" evidence="5">
    <location>
        <begin position="25"/>
        <end position="166"/>
    </location>
</feature>
<evidence type="ECO:0000256" key="1">
    <source>
        <dbReference type="ARBA" id="ARBA00010342"/>
    </source>
</evidence>
<keyword evidence="3 5" id="KW-0479">Metal-binding</keyword>
<comment type="caution">
    <text evidence="7">The sequence shown here is derived from an EMBL/GenBank/DDBJ whole genome shotgun (WGS) entry which is preliminary data.</text>
</comment>
<dbReference type="InterPro" id="IPR005616">
    <property type="entry name" value="CcmH/CycL/Ccl2/NrfF_N"/>
</dbReference>
<evidence type="ECO:0000256" key="5">
    <source>
        <dbReference type="RuleBase" id="RU364112"/>
    </source>
</evidence>
<dbReference type="EMBL" id="JACIEK010000001">
    <property type="protein sequence ID" value="MBB3996554.1"/>
    <property type="molecule type" value="Genomic_DNA"/>
</dbReference>
<comment type="similarity">
    <text evidence="1 5">Belongs to the CcmH/CycL/Ccl2/NrfF family.</text>
</comment>
<dbReference type="InterPro" id="IPR038297">
    <property type="entry name" value="CcmH/CycL/NrfF/Ccl2_sf"/>
</dbReference>
<dbReference type="GO" id="GO:0046872">
    <property type="term" value="F:metal ion binding"/>
    <property type="evidence" value="ECO:0007669"/>
    <property type="project" value="UniProtKB-KW"/>
</dbReference>
<reference evidence="7 8" key="1">
    <citation type="submission" date="2020-08" db="EMBL/GenBank/DDBJ databases">
        <title>Genomic Encyclopedia of Type Strains, Phase IV (KMG-IV): sequencing the most valuable type-strain genomes for metagenomic binning, comparative biology and taxonomic classification.</title>
        <authorList>
            <person name="Goeker M."/>
        </authorList>
    </citation>
    <scope>NUCLEOTIDE SEQUENCE [LARGE SCALE GENOMIC DNA]</scope>
    <source>
        <strain evidence="7 8">DSM 102238</strain>
    </source>
</reference>
<sequence length="166" mass="17684">MIRATVLAVMLGLATLGGATSALAVQPDEVLADPALEVRARALSGGLRCMVCQNQSIDDSDAPLAKDLRVLVRQRLAAGDSDGEVLDYLVSRYGQFVLLRPRLEWETVALWGTPVLLLTLGAGFALAASRRSGRADAVPLSPAEEERLVAALNRHSETDAHLTKLS</sequence>
<dbReference type="CDD" id="cd16378">
    <property type="entry name" value="CcmH_N"/>
    <property type="match status" value="1"/>
</dbReference>
<feature type="domain" description="CcmH/CycL/Ccl2/NrfF N-terminal" evidence="6">
    <location>
        <begin position="16"/>
        <end position="150"/>
    </location>
</feature>
<dbReference type="PANTHER" id="PTHR47601">
    <property type="match status" value="1"/>
</dbReference>
<feature type="transmembrane region" description="Helical" evidence="5">
    <location>
        <begin position="108"/>
        <end position="128"/>
    </location>
</feature>
<evidence type="ECO:0000256" key="2">
    <source>
        <dbReference type="ARBA" id="ARBA00022617"/>
    </source>
</evidence>
<evidence type="ECO:0000259" key="6">
    <source>
        <dbReference type="Pfam" id="PF03918"/>
    </source>
</evidence>
<keyword evidence="5" id="KW-0812">Transmembrane</keyword>
<keyword evidence="8" id="KW-1185">Reference proteome</keyword>
<dbReference type="AlphaFoldDB" id="A0A7W6EEV4"/>
<proteinExistence type="inferred from homology"/>
<dbReference type="Proteomes" id="UP000542776">
    <property type="component" value="Unassembled WGS sequence"/>
</dbReference>
<keyword evidence="5" id="KW-0732">Signal</keyword>
<dbReference type="Pfam" id="PF03918">
    <property type="entry name" value="CcmH"/>
    <property type="match status" value="1"/>
</dbReference>
<accession>A0A7W6EEV4</accession>